<dbReference type="SUPFAM" id="SSF141868">
    <property type="entry name" value="EAL domain-like"/>
    <property type="match status" value="1"/>
</dbReference>
<dbReference type="InterPro" id="IPR001610">
    <property type="entry name" value="PAC"/>
</dbReference>
<dbReference type="EMBL" id="LAZR01024016">
    <property type="protein sequence ID" value="KKL76526.1"/>
    <property type="molecule type" value="Genomic_DNA"/>
</dbReference>
<dbReference type="InterPro" id="IPR000700">
    <property type="entry name" value="PAS-assoc_C"/>
</dbReference>
<dbReference type="SUPFAM" id="SSF55073">
    <property type="entry name" value="Nucleotide cyclase"/>
    <property type="match status" value="1"/>
</dbReference>
<dbReference type="InterPro" id="IPR043128">
    <property type="entry name" value="Rev_trsase/Diguanyl_cyclase"/>
</dbReference>
<gene>
    <name evidence="5" type="ORF">LCGC14_2044020</name>
</gene>
<dbReference type="CDD" id="cd00130">
    <property type="entry name" value="PAS"/>
    <property type="match status" value="1"/>
</dbReference>
<dbReference type="NCBIfam" id="TIGR00254">
    <property type="entry name" value="GGDEF"/>
    <property type="match status" value="1"/>
</dbReference>
<dbReference type="FunFam" id="3.30.70.270:FF:000001">
    <property type="entry name" value="Diguanylate cyclase domain protein"/>
    <property type="match status" value="1"/>
</dbReference>
<dbReference type="PANTHER" id="PTHR44757:SF2">
    <property type="entry name" value="BIOFILM ARCHITECTURE MAINTENANCE PROTEIN MBAA"/>
    <property type="match status" value="1"/>
</dbReference>
<proteinExistence type="predicted"/>
<dbReference type="CDD" id="cd01948">
    <property type="entry name" value="EAL"/>
    <property type="match status" value="1"/>
</dbReference>
<dbReference type="Pfam" id="PF13426">
    <property type="entry name" value="PAS_9"/>
    <property type="match status" value="1"/>
</dbReference>
<organism evidence="5">
    <name type="scientific">marine sediment metagenome</name>
    <dbReference type="NCBI Taxonomy" id="412755"/>
    <lineage>
        <taxon>unclassified sequences</taxon>
        <taxon>metagenomes</taxon>
        <taxon>ecological metagenomes</taxon>
    </lineage>
</organism>
<evidence type="ECO:0000259" key="4">
    <source>
        <dbReference type="PROSITE" id="PS50887"/>
    </source>
</evidence>
<dbReference type="NCBIfam" id="TIGR00229">
    <property type="entry name" value="sensory_box"/>
    <property type="match status" value="1"/>
</dbReference>
<dbReference type="SMART" id="SM00052">
    <property type="entry name" value="EAL"/>
    <property type="match status" value="1"/>
</dbReference>
<dbReference type="InterPro" id="IPR000014">
    <property type="entry name" value="PAS"/>
</dbReference>
<dbReference type="Pfam" id="PF00990">
    <property type="entry name" value="GGDEF"/>
    <property type="match status" value="1"/>
</dbReference>
<dbReference type="Gene3D" id="3.30.70.270">
    <property type="match status" value="1"/>
</dbReference>
<protein>
    <recommendedName>
        <fullName evidence="6">EAL domain-containing protein</fullName>
    </recommendedName>
</protein>
<accession>A0A0F9FDK4</accession>
<name>A0A0F9FDK4_9ZZZZ</name>
<dbReference type="CDD" id="cd01949">
    <property type="entry name" value="GGDEF"/>
    <property type="match status" value="1"/>
</dbReference>
<dbReference type="PANTHER" id="PTHR44757">
    <property type="entry name" value="DIGUANYLATE CYCLASE DGCP"/>
    <property type="match status" value="1"/>
</dbReference>
<dbReference type="FunFam" id="3.20.20.450:FF:000001">
    <property type="entry name" value="Cyclic di-GMP phosphodiesterase yahA"/>
    <property type="match status" value="1"/>
</dbReference>
<dbReference type="InterPro" id="IPR035965">
    <property type="entry name" value="PAS-like_dom_sf"/>
</dbReference>
<dbReference type="InterPro" id="IPR001633">
    <property type="entry name" value="EAL_dom"/>
</dbReference>
<feature type="domain" description="PAC" evidence="2">
    <location>
        <begin position="61"/>
        <end position="113"/>
    </location>
</feature>
<reference evidence="5" key="1">
    <citation type="journal article" date="2015" name="Nature">
        <title>Complex archaea that bridge the gap between prokaryotes and eukaryotes.</title>
        <authorList>
            <person name="Spang A."/>
            <person name="Saw J.H."/>
            <person name="Jorgensen S.L."/>
            <person name="Zaremba-Niedzwiedzka K."/>
            <person name="Martijn J."/>
            <person name="Lind A.E."/>
            <person name="van Eijk R."/>
            <person name="Schleper C."/>
            <person name="Guy L."/>
            <person name="Ettema T.J."/>
        </authorList>
    </citation>
    <scope>NUCLEOTIDE SEQUENCE</scope>
</reference>
<dbReference type="InterPro" id="IPR052155">
    <property type="entry name" value="Biofilm_reg_signaling"/>
</dbReference>
<evidence type="ECO:0000259" key="1">
    <source>
        <dbReference type="PROSITE" id="PS50112"/>
    </source>
</evidence>
<evidence type="ECO:0000259" key="2">
    <source>
        <dbReference type="PROSITE" id="PS50113"/>
    </source>
</evidence>
<evidence type="ECO:0008006" key="6">
    <source>
        <dbReference type="Google" id="ProtNLM"/>
    </source>
</evidence>
<dbReference type="Pfam" id="PF00563">
    <property type="entry name" value="EAL"/>
    <property type="match status" value="1"/>
</dbReference>
<dbReference type="SMART" id="SM00086">
    <property type="entry name" value="PAC"/>
    <property type="match status" value="1"/>
</dbReference>
<evidence type="ECO:0000259" key="3">
    <source>
        <dbReference type="PROSITE" id="PS50883"/>
    </source>
</evidence>
<feature type="non-terminal residue" evidence="5">
    <location>
        <position position="1"/>
    </location>
</feature>
<dbReference type="InterPro" id="IPR000160">
    <property type="entry name" value="GGDEF_dom"/>
</dbReference>
<dbReference type="InterPro" id="IPR035919">
    <property type="entry name" value="EAL_sf"/>
</dbReference>
<dbReference type="PROSITE" id="PS50887">
    <property type="entry name" value="GGDEF"/>
    <property type="match status" value="1"/>
</dbReference>
<evidence type="ECO:0000313" key="5">
    <source>
        <dbReference type="EMBL" id="KKL76526.1"/>
    </source>
</evidence>
<dbReference type="PROSITE" id="PS50883">
    <property type="entry name" value="EAL"/>
    <property type="match status" value="1"/>
</dbReference>
<feature type="domain" description="EAL" evidence="3">
    <location>
        <begin position="287"/>
        <end position="541"/>
    </location>
</feature>
<dbReference type="Gene3D" id="3.30.450.20">
    <property type="entry name" value="PAS domain"/>
    <property type="match status" value="1"/>
</dbReference>
<dbReference type="PROSITE" id="PS50112">
    <property type="entry name" value="PAS"/>
    <property type="match status" value="1"/>
</dbReference>
<sequence length="553" mass="61565">AVTLTDLDSKVLVSNEQAALLHGFECAEDMLGRNAFEFIAPEDRERAGENMGKALELGSVRNIEYSLLTRDGRRFPGEVSASLVVDAAGNPKAFIRVARDITERKRAEETIKHLAYHDALTDLPNRTLFEDRLTIALAQARRTKRMLAVMFLDLDHFKVVNDTVGHAEGDKLLGSVGERLMSLVREGDTVARVGGDEFVLLSAGVAHVDDAVEVAERVLEGFRRTWVLQGHEFHVTTSVGIAVYPGDGDDAETLLRNADTAMYRAKEHGRDNYQLYTPAMNARIAERLAVENDLRHGLERGEFVVYYQPQVNIGTGRIVGMEALVRWQHRERGLVLPAEFIPVAEETGLIVPLGEWVLRTACAQNRTWQEAGFPPLRVAVNLSARQFQQRNLIETVAQVLKETGLDAHWLQLEITEGVAMQDADLTIAVLRGLRAMGVQISIDDFGTGYSSLSYLKRFPIDVVKIDRSFVRDITVDESDAAIATAVIAIAHNLKLKVIAEGVETEEQLAFLKGRRCDEMQGYLFSRPVPAREFHKMLAQVKRRSRAKVAVDSS</sequence>
<dbReference type="Gene3D" id="3.20.20.450">
    <property type="entry name" value="EAL domain"/>
    <property type="match status" value="1"/>
</dbReference>
<dbReference type="SMART" id="SM00267">
    <property type="entry name" value="GGDEF"/>
    <property type="match status" value="1"/>
</dbReference>
<feature type="domain" description="GGDEF" evidence="4">
    <location>
        <begin position="145"/>
        <end position="278"/>
    </location>
</feature>
<dbReference type="AlphaFoldDB" id="A0A0F9FDK4"/>
<dbReference type="InterPro" id="IPR029787">
    <property type="entry name" value="Nucleotide_cyclase"/>
</dbReference>
<dbReference type="PROSITE" id="PS50113">
    <property type="entry name" value="PAC"/>
    <property type="match status" value="1"/>
</dbReference>
<comment type="caution">
    <text evidence="5">The sequence shown here is derived from an EMBL/GenBank/DDBJ whole genome shotgun (WGS) entry which is preliminary data.</text>
</comment>
<dbReference type="SUPFAM" id="SSF55785">
    <property type="entry name" value="PYP-like sensor domain (PAS domain)"/>
    <property type="match status" value="1"/>
</dbReference>
<feature type="domain" description="PAS" evidence="1">
    <location>
        <begin position="1"/>
        <end position="58"/>
    </location>
</feature>